<protein>
    <submittedName>
        <fullName evidence="1">RHS repeat protein</fullName>
    </submittedName>
</protein>
<comment type="caution">
    <text evidence="1">The sequence shown here is derived from an EMBL/GenBank/DDBJ whole genome shotgun (WGS) entry which is preliminary data.</text>
</comment>
<sequence length="262" mass="29899">VTEQTDPGGSRRAYGYNALNAVTAVIYGGERGGEIRHGLERDAAGRLTAKITPETRTEYRYDAADRLLEIRRRRHDAAEGGEPEVIRFSYDSAGNLLSEETAQGVLQNRYDVQGNRTETQMPDGRTLRYLYYGSGHLQQINLGRDVISEFTRDHLHREVQRSQGRLDTRRMYDRTGRLTRKLTCKGMRGVVPETFIDREYAYSGQDELLKKRHSRQGVTDYFYDTTGRITACRNEAYLDSWQYDAAANLLDRRQGETAQAGA</sequence>
<feature type="non-terminal residue" evidence="1">
    <location>
        <position position="262"/>
    </location>
</feature>
<reference evidence="1" key="1">
    <citation type="submission" date="2019-01" db="EMBL/GenBank/DDBJ databases">
        <authorList>
            <consortium name="PulseNet: The National Subtyping Network for Foodborne Disease Surveillance"/>
            <person name="Tarr C.L."/>
            <person name="Trees E."/>
            <person name="Katz L.S."/>
            <person name="Carleton-Romer H.A."/>
            <person name="Stroika S."/>
            <person name="Kucerova Z."/>
            <person name="Roache K.F."/>
            <person name="Sabol A.L."/>
            <person name="Besser J."/>
            <person name="Gerner-Smidt P."/>
        </authorList>
    </citation>
    <scope>NUCLEOTIDE SEQUENCE</scope>
    <source>
        <strain evidence="1">PNUSAS062449</strain>
    </source>
</reference>
<dbReference type="AlphaFoldDB" id="A0A5T2H2X0"/>
<dbReference type="InterPro" id="IPR031325">
    <property type="entry name" value="RHS_repeat"/>
</dbReference>
<dbReference type="InterPro" id="IPR006530">
    <property type="entry name" value="YD"/>
</dbReference>
<dbReference type="InterPro" id="IPR050708">
    <property type="entry name" value="T6SS_VgrG/RHS"/>
</dbReference>
<feature type="non-terminal residue" evidence="1">
    <location>
        <position position="1"/>
    </location>
</feature>
<organism evidence="1">
    <name type="scientific">Salmonella enterica</name>
    <name type="common">Salmonella choleraesuis</name>
    <dbReference type="NCBI Taxonomy" id="28901"/>
    <lineage>
        <taxon>Bacteria</taxon>
        <taxon>Pseudomonadati</taxon>
        <taxon>Pseudomonadota</taxon>
        <taxon>Gammaproteobacteria</taxon>
        <taxon>Enterobacterales</taxon>
        <taxon>Enterobacteriaceae</taxon>
        <taxon>Salmonella</taxon>
    </lineage>
</organism>
<dbReference type="Gene3D" id="2.180.10.10">
    <property type="entry name" value="RHS repeat-associated core"/>
    <property type="match status" value="2"/>
</dbReference>
<name>A0A5T2H2X0_SALER</name>
<evidence type="ECO:0000313" key="1">
    <source>
        <dbReference type="EMBL" id="EAM2581590.1"/>
    </source>
</evidence>
<dbReference type="NCBIfam" id="TIGR01643">
    <property type="entry name" value="YD_repeat_2x"/>
    <property type="match status" value="2"/>
</dbReference>
<proteinExistence type="predicted"/>
<dbReference type="PANTHER" id="PTHR32305:SF15">
    <property type="entry name" value="PROTEIN RHSA-RELATED"/>
    <property type="match status" value="1"/>
</dbReference>
<accession>A0A5T2H2X0</accession>
<dbReference type="EMBL" id="AACUIO010000187">
    <property type="protein sequence ID" value="EAM2581590.1"/>
    <property type="molecule type" value="Genomic_DNA"/>
</dbReference>
<gene>
    <name evidence="1" type="ORF">EOJ18_24445</name>
</gene>
<dbReference type="PANTHER" id="PTHR32305">
    <property type="match status" value="1"/>
</dbReference>
<dbReference type="Pfam" id="PF05593">
    <property type="entry name" value="RHS_repeat"/>
    <property type="match status" value="2"/>
</dbReference>